<dbReference type="PANTHER" id="PTHR42678:SF34">
    <property type="entry name" value="OS04G0183300 PROTEIN"/>
    <property type="match status" value="1"/>
</dbReference>
<reference evidence="2" key="1">
    <citation type="journal article" date="2014" name="Front. Microbiol.">
        <title>High frequency of phylogenetically diverse reductive dehalogenase-homologous genes in deep subseafloor sedimentary metagenomes.</title>
        <authorList>
            <person name="Kawai M."/>
            <person name="Futagami T."/>
            <person name="Toyoda A."/>
            <person name="Takaki Y."/>
            <person name="Nishi S."/>
            <person name="Hori S."/>
            <person name="Arai W."/>
            <person name="Tsubouchi T."/>
            <person name="Morono Y."/>
            <person name="Uchiyama I."/>
            <person name="Ito T."/>
            <person name="Fujiyama A."/>
            <person name="Inagaki F."/>
            <person name="Takami H."/>
        </authorList>
    </citation>
    <scope>NUCLEOTIDE SEQUENCE</scope>
    <source>
        <strain evidence="2">Expedition CK06-06</strain>
    </source>
</reference>
<evidence type="ECO:0000259" key="1">
    <source>
        <dbReference type="Pfam" id="PF01425"/>
    </source>
</evidence>
<comment type="caution">
    <text evidence="2">The sequence shown here is derived from an EMBL/GenBank/DDBJ whole genome shotgun (WGS) entry which is preliminary data.</text>
</comment>
<dbReference type="PANTHER" id="PTHR42678">
    <property type="entry name" value="AMIDASE"/>
    <property type="match status" value="1"/>
</dbReference>
<dbReference type="InterPro" id="IPR023631">
    <property type="entry name" value="Amidase_dom"/>
</dbReference>
<protein>
    <recommendedName>
        <fullName evidence="1">Amidase domain-containing protein</fullName>
    </recommendedName>
</protein>
<gene>
    <name evidence="2" type="ORF">S12H4_30066</name>
</gene>
<feature type="domain" description="Amidase" evidence="1">
    <location>
        <begin position="45"/>
        <end position="127"/>
    </location>
</feature>
<feature type="non-terminal residue" evidence="2">
    <location>
        <position position="1"/>
    </location>
</feature>
<evidence type="ECO:0000313" key="2">
    <source>
        <dbReference type="EMBL" id="GAJ01639.1"/>
    </source>
</evidence>
<dbReference type="EMBL" id="BARW01017396">
    <property type="protein sequence ID" value="GAJ01639.1"/>
    <property type="molecule type" value="Genomic_DNA"/>
</dbReference>
<dbReference type="Pfam" id="PF01425">
    <property type="entry name" value="Amidase"/>
    <property type="match status" value="1"/>
</dbReference>
<proteinExistence type="predicted"/>
<name>X1T8P3_9ZZZZ</name>
<dbReference type="InterPro" id="IPR036928">
    <property type="entry name" value="AS_sf"/>
</dbReference>
<dbReference type="SUPFAM" id="SSF75304">
    <property type="entry name" value="Amidase signature (AS) enzymes"/>
    <property type="match status" value="1"/>
</dbReference>
<sequence length="148" mass="16964">APVQNLLEVYNSNKFSLYIKKRLYQALEIPSSDKPACQDVYHEPRNIRFRKAVLEAMDKQEVDFIVYPTWSNPPNRLTNPTSHAGDNSQLIPPHTGMPALSVPMGFTYKNLPAGLQIVGRIFAEPELIRVAYAYEQATQHRRPPKKFR</sequence>
<accession>X1T8P3</accession>
<dbReference type="AlphaFoldDB" id="X1T8P3"/>
<organism evidence="2">
    <name type="scientific">marine sediment metagenome</name>
    <dbReference type="NCBI Taxonomy" id="412755"/>
    <lineage>
        <taxon>unclassified sequences</taxon>
        <taxon>metagenomes</taxon>
        <taxon>ecological metagenomes</taxon>
    </lineage>
</organism>
<dbReference type="Gene3D" id="3.90.1300.10">
    <property type="entry name" value="Amidase signature (AS) domain"/>
    <property type="match status" value="1"/>
</dbReference>